<evidence type="ECO:0000256" key="2">
    <source>
        <dbReference type="ARBA" id="ARBA00009316"/>
    </source>
</evidence>
<dbReference type="GO" id="GO:1902017">
    <property type="term" value="P:regulation of cilium assembly"/>
    <property type="evidence" value="ECO:0007669"/>
    <property type="project" value="TreeGrafter"/>
</dbReference>
<keyword evidence="4 6" id="KW-0175">Coiled coil</keyword>
<evidence type="ECO:0000256" key="4">
    <source>
        <dbReference type="ARBA" id="ARBA00023054"/>
    </source>
</evidence>
<feature type="region of interest" description="Disordered" evidence="7">
    <location>
        <begin position="15"/>
        <end position="86"/>
    </location>
</feature>
<dbReference type="RefSeq" id="XP_030383930.1">
    <property type="nucleotide sequence ID" value="XM_030528070.1"/>
</dbReference>
<dbReference type="PANTHER" id="PTHR23162:SF10">
    <property type="entry name" value="FI13205P"/>
    <property type="match status" value="1"/>
</dbReference>
<gene>
    <name evidence="9" type="primary">LOC115631353</name>
</gene>
<evidence type="ECO:0000313" key="9">
    <source>
        <dbReference type="RefSeq" id="XP_030383930.1"/>
    </source>
</evidence>
<organism evidence="8 9">
    <name type="scientific">Drosophila lebanonensis</name>
    <name type="common">Fruit fly</name>
    <name type="synonym">Scaptodrosophila lebanonensis</name>
    <dbReference type="NCBI Taxonomy" id="7225"/>
    <lineage>
        <taxon>Eukaryota</taxon>
        <taxon>Metazoa</taxon>
        <taxon>Ecdysozoa</taxon>
        <taxon>Arthropoda</taxon>
        <taxon>Hexapoda</taxon>
        <taxon>Insecta</taxon>
        <taxon>Pterygota</taxon>
        <taxon>Neoptera</taxon>
        <taxon>Endopterygota</taxon>
        <taxon>Diptera</taxon>
        <taxon>Brachycera</taxon>
        <taxon>Muscomorpha</taxon>
        <taxon>Ephydroidea</taxon>
        <taxon>Drosophilidae</taxon>
        <taxon>Scaptodrosophila</taxon>
    </lineage>
</organism>
<sequence length="633" mass="72475">MLIQTITAYMESMDQSCDLEKPSERGDEATENTSYLSLQAQRNANTLPTPSPATSLTLVNSGSAENSSLKRGKSDDDDEDDEELRLSCGDIDDNELRLRTGREGRAHKKLLKQGVQRAHIKSHKIGEKLKEELTKYKQELKEYNETTKELEEKYMKINYELSEMQQKHDHFVATRAHSSDVESEADGGRYYASSTSLTSNMSVPTSQGAKVFSRSSSFMTVLEAESSCDQITKRELNYNGKSKSKTKSCLSAQVRSVYSKHIVETLANRQAQRRKRSMLGDDLENKDAALTQNTSQYKEVYHHHVLKDVINTPQDHKHKHERDTGEITQLYSALKNLKSEQVQYRSIIRQQQDRISDYHTRCVKAQEIMKTQKHEIDKLNVNNKQLENSIYQDFDDLRTKIDAKLKSISHLPQLMREEHSKYEKVMRENCLLVEKLRSLQEEASQLKIKIDELGRRKLVTINRLKAAERDLKIFKNYNSALKSEKRRMAEELATMKEQLNGLQATNKRQLTRHRDQSEKQRRELQKRIFDLELKLSRSQNSTASLIQERDSLIAELQTQLHTLVHNFEVSQKHIRVLRRHIYSMTSSGGATGIPNAPPGSQRSSEAGIGRANQLAAGSSASRLGNPRTLKTKA</sequence>
<dbReference type="PANTHER" id="PTHR23162">
    <property type="entry name" value="OUTER DENSE FIBER OF SPERM TAILS 2"/>
    <property type="match status" value="1"/>
</dbReference>
<evidence type="ECO:0000256" key="7">
    <source>
        <dbReference type="SAM" id="MobiDB-lite"/>
    </source>
</evidence>
<dbReference type="GO" id="GO:0005813">
    <property type="term" value="C:centrosome"/>
    <property type="evidence" value="ECO:0007669"/>
    <property type="project" value="UniProtKB-SubCell"/>
</dbReference>
<evidence type="ECO:0000313" key="8">
    <source>
        <dbReference type="Proteomes" id="UP000504634"/>
    </source>
</evidence>
<feature type="compositionally biased region" description="Low complexity" evidence="7">
    <location>
        <begin position="43"/>
        <end position="58"/>
    </location>
</feature>
<keyword evidence="8" id="KW-1185">Reference proteome</keyword>
<feature type="coiled-coil region" evidence="6">
    <location>
        <begin position="436"/>
        <end position="541"/>
    </location>
</feature>
<feature type="region of interest" description="Disordered" evidence="7">
    <location>
        <begin position="587"/>
        <end position="633"/>
    </location>
</feature>
<feature type="coiled-coil region" evidence="6">
    <location>
        <begin position="334"/>
        <end position="389"/>
    </location>
</feature>
<feature type="compositionally biased region" description="Polar residues" evidence="7">
    <location>
        <begin position="31"/>
        <end position="42"/>
    </location>
</feature>
<feature type="coiled-coil region" evidence="6">
    <location>
        <begin position="126"/>
        <end position="167"/>
    </location>
</feature>
<dbReference type="GeneID" id="115631353"/>
<keyword evidence="3" id="KW-0963">Cytoplasm</keyword>
<evidence type="ECO:0000256" key="6">
    <source>
        <dbReference type="SAM" id="Coils"/>
    </source>
</evidence>
<dbReference type="Proteomes" id="UP000504634">
    <property type="component" value="Unplaced"/>
</dbReference>
<dbReference type="OrthoDB" id="413404at2759"/>
<evidence type="ECO:0000256" key="1">
    <source>
        <dbReference type="ARBA" id="ARBA00004300"/>
    </source>
</evidence>
<feature type="compositionally biased region" description="Basic and acidic residues" evidence="7">
    <location>
        <begin position="18"/>
        <end position="28"/>
    </location>
</feature>
<reference evidence="9" key="1">
    <citation type="submission" date="2025-08" db="UniProtKB">
        <authorList>
            <consortium name="RefSeq"/>
        </authorList>
    </citation>
    <scope>IDENTIFICATION</scope>
    <source>
        <strain evidence="9">11010-0011.00</strain>
        <tissue evidence="9">Whole body</tissue>
    </source>
</reference>
<accession>A0A6J2U7H8</accession>
<name>A0A6J2U7H8_DROLE</name>
<feature type="compositionally biased region" description="Polar residues" evidence="7">
    <location>
        <begin position="59"/>
        <end position="69"/>
    </location>
</feature>
<evidence type="ECO:0000256" key="3">
    <source>
        <dbReference type="ARBA" id="ARBA00022490"/>
    </source>
</evidence>
<dbReference type="InterPro" id="IPR026099">
    <property type="entry name" value="Odf2-rel"/>
</dbReference>
<comment type="subcellular location">
    <subcellularLocation>
        <location evidence="1">Cytoplasm</location>
        <location evidence="1">Cytoskeleton</location>
        <location evidence="1">Microtubule organizing center</location>
        <location evidence="1">Centrosome</location>
    </subcellularLocation>
</comment>
<evidence type="ECO:0000256" key="5">
    <source>
        <dbReference type="ARBA" id="ARBA00023212"/>
    </source>
</evidence>
<comment type="similarity">
    <text evidence="2">Belongs to the ODF2 family.</text>
</comment>
<protein>
    <submittedName>
        <fullName evidence="9">Golgin-84</fullName>
    </submittedName>
</protein>
<dbReference type="AlphaFoldDB" id="A0A6J2U7H8"/>
<keyword evidence="5" id="KW-0206">Cytoskeleton</keyword>
<proteinExistence type="inferred from homology"/>